<evidence type="ECO:0000313" key="2">
    <source>
        <dbReference type="Proteomes" id="UP000053558"/>
    </source>
</evidence>
<comment type="caution">
    <text evidence="1">The sequence shown here is derived from an EMBL/GenBank/DDBJ whole genome shotgun (WGS) entry which is preliminary data.</text>
</comment>
<dbReference type="SUPFAM" id="SSF46689">
    <property type="entry name" value="Homeodomain-like"/>
    <property type="match status" value="1"/>
</dbReference>
<dbReference type="EMBL" id="JH711574">
    <property type="protein sequence ID" value="EIW85531.1"/>
    <property type="molecule type" value="Genomic_DNA"/>
</dbReference>
<dbReference type="RefSeq" id="XP_007764058.1">
    <property type="nucleotide sequence ID" value="XM_007765868.1"/>
</dbReference>
<dbReference type="PANTHER" id="PTHR46564:SF1">
    <property type="entry name" value="TRANSPOSASE"/>
    <property type="match status" value="1"/>
</dbReference>
<sequence length="228" mass="26386">MGNRRISPDVKVAAIRLQQERLLDLEDILRCLDLSRSTFFRALKLWRDTGDVVGLRSIHRGRPRNLNREDHEYLLDIIKAQPERFLDELQSLLMHNRFISVHFTTIFRELVRAGVTNKKLKRIAKERSEYARGDFISRISQYDPRSIGFIDETSKDERTICRRHGCFRISAGTVVEGSMNRDMFLDFLENGVVSLSYNPSLISELISVCKAFSVYAASRPRSQCSCAR</sequence>
<organism evidence="1 2">
    <name type="scientific">Coniophora puteana (strain RWD-64-598)</name>
    <name type="common">Brown rot fungus</name>
    <dbReference type="NCBI Taxonomy" id="741705"/>
    <lineage>
        <taxon>Eukaryota</taxon>
        <taxon>Fungi</taxon>
        <taxon>Dikarya</taxon>
        <taxon>Basidiomycota</taxon>
        <taxon>Agaricomycotina</taxon>
        <taxon>Agaricomycetes</taxon>
        <taxon>Agaricomycetidae</taxon>
        <taxon>Boletales</taxon>
        <taxon>Coniophorineae</taxon>
        <taxon>Coniophoraceae</taxon>
        <taxon>Coniophora</taxon>
    </lineage>
</organism>
<dbReference type="KEGG" id="cput:CONPUDRAFT_48066"/>
<dbReference type="Proteomes" id="UP000053558">
    <property type="component" value="Unassembled WGS sequence"/>
</dbReference>
<proteinExistence type="predicted"/>
<evidence type="ECO:0000313" key="1">
    <source>
        <dbReference type="EMBL" id="EIW85531.1"/>
    </source>
</evidence>
<protein>
    <recommendedName>
        <fullName evidence="3">Tc1-like transposase DDE domain-containing protein</fullName>
    </recommendedName>
</protein>
<name>A0A5M3N3Q7_CONPW</name>
<dbReference type="OrthoDB" id="2994945at2759"/>
<dbReference type="OMA" id="ERTICRR"/>
<accession>A0A5M3N3Q7</accession>
<evidence type="ECO:0008006" key="3">
    <source>
        <dbReference type="Google" id="ProtNLM"/>
    </source>
</evidence>
<dbReference type="GeneID" id="19207250"/>
<dbReference type="PANTHER" id="PTHR46564">
    <property type="entry name" value="TRANSPOSASE"/>
    <property type="match status" value="1"/>
</dbReference>
<dbReference type="AlphaFoldDB" id="A0A5M3N3Q7"/>
<dbReference type="InterPro" id="IPR009057">
    <property type="entry name" value="Homeodomain-like_sf"/>
</dbReference>
<gene>
    <name evidence="1" type="ORF">CONPUDRAFT_48066</name>
</gene>
<reference evidence="2" key="1">
    <citation type="journal article" date="2012" name="Science">
        <title>The Paleozoic origin of enzymatic lignin decomposition reconstructed from 31 fungal genomes.</title>
        <authorList>
            <person name="Floudas D."/>
            <person name="Binder M."/>
            <person name="Riley R."/>
            <person name="Barry K."/>
            <person name="Blanchette R.A."/>
            <person name="Henrissat B."/>
            <person name="Martinez A.T."/>
            <person name="Otillar R."/>
            <person name="Spatafora J.W."/>
            <person name="Yadav J.S."/>
            <person name="Aerts A."/>
            <person name="Benoit I."/>
            <person name="Boyd A."/>
            <person name="Carlson A."/>
            <person name="Copeland A."/>
            <person name="Coutinho P.M."/>
            <person name="de Vries R.P."/>
            <person name="Ferreira P."/>
            <person name="Findley K."/>
            <person name="Foster B."/>
            <person name="Gaskell J."/>
            <person name="Glotzer D."/>
            <person name="Gorecki P."/>
            <person name="Heitman J."/>
            <person name="Hesse C."/>
            <person name="Hori C."/>
            <person name="Igarashi K."/>
            <person name="Jurgens J.A."/>
            <person name="Kallen N."/>
            <person name="Kersten P."/>
            <person name="Kohler A."/>
            <person name="Kuees U."/>
            <person name="Kumar T.K.A."/>
            <person name="Kuo A."/>
            <person name="LaButti K."/>
            <person name="Larrondo L.F."/>
            <person name="Lindquist E."/>
            <person name="Ling A."/>
            <person name="Lombard V."/>
            <person name="Lucas S."/>
            <person name="Lundell T."/>
            <person name="Martin R."/>
            <person name="McLaughlin D.J."/>
            <person name="Morgenstern I."/>
            <person name="Morin E."/>
            <person name="Murat C."/>
            <person name="Nagy L.G."/>
            <person name="Nolan M."/>
            <person name="Ohm R.A."/>
            <person name="Patyshakuliyeva A."/>
            <person name="Rokas A."/>
            <person name="Ruiz-Duenas F.J."/>
            <person name="Sabat G."/>
            <person name="Salamov A."/>
            <person name="Samejima M."/>
            <person name="Schmutz J."/>
            <person name="Slot J.C."/>
            <person name="St John F."/>
            <person name="Stenlid J."/>
            <person name="Sun H."/>
            <person name="Sun S."/>
            <person name="Syed K."/>
            <person name="Tsang A."/>
            <person name="Wiebenga A."/>
            <person name="Young D."/>
            <person name="Pisabarro A."/>
            <person name="Eastwood D.C."/>
            <person name="Martin F."/>
            <person name="Cullen D."/>
            <person name="Grigoriev I.V."/>
            <person name="Hibbett D.S."/>
        </authorList>
    </citation>
    <scope>NUCLEOTIDE SEQUENCE [LARGE SCALE GENOMIC DNA]</scope>
    <source>
        <strain evidence="2">RWD-64-598 SS2</strain>
    </source>
</reference>
<keyword evidence="2" id="KW-1185">Reference proteome</keyword>